<dbReference type="InterPro" id="IPR036961">
    <property type="entry name" value="Kinesin_motor_dom_sf"/>
</dbReference>
<dbReference type="PANTHER" id="PTHR47968">
    <property type="entry name" value="CENTROMERE PROTEIN E"/>
    <property type="match status" value="1"/>
</dbReference>
<dbReference type="InterPro" id="IPR001752">
    <property type="entry name" value="Kinesin_motor_dom"/>
</dbReference>
<evidence type="ECO:0000313" key="5">
    <source>
        <dbReference type="EMBL" id="CCB47787.1"/>
    </source>
</evidence>
<dbReference type="PANTHER" id="PTHR47968:SF18">
    <property type="entry name" value="KINESIN-LIKE PROTEIN KIN-7F"/>
    <property type="match status" value="1"/>
</dbReference>
<feature type="domain" description="Kinesin motor" evidence="4">
    <location>
        <begin position="1"/>
        <end position="140"/>
    </location>
</feature>
<proteinExistence type="inferred from homology"/>
<evidence type="ECO:0000256" key="2">
    <source>
        <dbReference type="PROSITE-ProRule" id="PRU00283"/>
    </source>
</evidence>
<dbReference type="Gene3D" id="3.40.850.10">
    <property type="entry name" value="Kinesin motor domain"/>
    <property type="match status" value="1"/>
</dbReference>
<dbReference type="SUPFAM" id="SSF52540">
    <property type="entry name" value="P-loop containing nucleoside triphosphate hydrolases"/>
    <property type="match status" value="1"/>
</dbReference>
<dbReference type="PROSITE" id="PS50067">
    <property type="entry name" value="KINESIN_MOTOR_2"/>
    <property type="match status" value="1"/>
</dbReference>
<dbReference type="STRING" id="29760.F6H6I5"/>
<dbReference type="Proteomes" id="UP000009183">
    <property type="component" value="Chromosome 16"/>
</dbReference>
<dbReference type="PaxDb" id="29760-VIT_16s0050g02080.t01"/>
<keyword evidence="6" id="KW-1185">Reference proteome</keyword>
<evidence type="ECO:0000256" key="1">
    <source>
        <dbReference type="ARBA" id="ARBA00023175"/>
    </source>
</evidence>
<dbReference type="SMART" id="SM00129">
    <property type="entry name" value="KISc"/>
    <property type="match status" value="1"/>
</dbReference>
<dbReference type="GO" id="GO:0008017">
    <property type="term" value="F:microtubule binding"/>
    <property type="evidence" value="ECO:0007669"/>
    <property type="project" value="InterPro"/>
</dbReference>
<reference evidence="6" key="1">
    <citation type="journal article" date="2007" name="Nature">
        <title>The grapevine genome sequence suggests ancestral hexaploidization in major angiosperm phyla.</title>
        <authorList>
            <consortium name="The French-Italian Public Consortium for Grapevine Genome Characterization."/>
            <person name="Jaillon O."/>
            <person name="Aury J.-M."/>
            <person name="Noel B."/>
            <person name="Policriti A."/>
            <person name="Clepet C."/>
            <person name="Casagrande A."/>
            <person name="Choisne N."/>
            <person name="Aubourg S."/>
            <person name="Vitulo N."/>
            <person name="Jubin C."/>
            <person name="Vezzi A."/>
            <person name="Legeai F."/>
            <person name="Hugueney P."/>
            <person name="Dasilva C."/>
            <person name="Horner D."/>
            <person name="Mica E."/>
            <person name="Jublot D."/>
            <person name="Poulain J."/>
            <person name="Bruyere C."/>
            <person name="Billault A."/>
            <person name="Segurens B."/>
            <person name="Gouyvenoux M."/>
            <person name="Ugarte E."/>
            <person name="Cattonaro F."/>
            <person name="Anthouard V."/>
            <person name="Vico V."/>
            <person name="Del Fabbro C."/>
            <person name="Alaux M."/>
            <person name="Di Gaspero G."/>
            <person name="Dumas V."/>
            <person name="Felice N."/>
            <person name="Paillard S."/>
            <person name="Juman I."/>
            <person name="Moroldo M."/>
            <person name="Scalabrin S."/>
            <person name="Canaguier A."/>
            <person name="Le Clainche I."/>
            <person name="Malacrida G."/>
            <person name="Durand E."/>
            <person name="Pesole G."/>
            <person name="Laucou V."/>
            <person name="Chatelet P."/>
            <person name="Merdinoglu D."/>
            <person name="Delledonne M."/>
            <person name="Pezzotti M."/>
            <person name="Lecharny A."/>
            <person name="Scarpelli C."/>
            <person name="Artiguenave F."/>
            <person name="Pe M.E."/>
            <person name="Valle G."/>
            <person name="Morgante M."/>
            <person name="Caboche M."/>
            <person name="Adam-Blondon A.-F."/>
            <person name="Weissenbach J."/>
            <person name="Quetier F."/>
            <person name="Wincker P."/>
        </authorList>
    </citation>
    <scope>NUCLEOTIDE SEQUENCE [LARGE SCALE GENOMIC DNA]</scope>
    <source>
        <strain evidence="6">cv. Pinot noir / PN40024</strain>
    </source>
</reference>
<evidence type="ECO:0000259" key="4">
    <source>
        <dbReference type="PROSITE" id="PS50067"/>
    </source>
</evidence>
<feature type="coiled-coil region" evidence="3">
    <location>
        <begin position="172"/>
        <end position="199"/>
    </location>
</feature>
<keyword evidence="1" id="KW-0505">Motor protein</keyword>
<keyword evidence="3" id="KW-0175">Coiled coil</keyword>
<dbReference type="GO" id="GO:0007018">
    <property type="term" value="P:microtubule-based movement"/>
    <property type="evidence" value="ECO:0007669"/>
    <property type="project" value="InterPro"/>
</dbReference>
<comment type="similarity">
    <text evidence="2">Belongs to the TRAFAC class myosin-kinesin ATPase superfamily. Kinesin family.</text>
</comment>
<dbReference type="InterPro" id="IPR027640">
    <property type="entry name" value="Kinesin-like_fam"/>
</dbReference>
<dbReference type="EMBL" id="FN595243">
    <property type="protein sequence ID" value="CCB47787.1"/>
    <property type="molecule type" value="Genomic_DNA"/>
</dbReference>
<dbReference type="HOGENOM" id="CLU_1216610_0_0_1"/>
<dbReference type="AlphaFoldDB" id="F6H6I5"/>
<protein>
    <recommendedName>
        <fullName evidence="4">Kinesin motor domain-containing protein</fullName>
    </recommendedName>
</protein>
<sequence length="228" mass="25320">MTTKHLVRSSFARKKGEASLPVDLTSTFPISENSSSLAATISFVDLTGSKRASQILSEGTRLKKGCHINRSLLTLGTIIRKLSKLRNAHIPYRGSKLTHILQNSLGGNARTTIICTMSPTYNSSEKLEKKRRHLNTVSSLMARNSSVSPDNRSDPKLDCVKELSTNAHVNVVMSDKILVKHLQRELARLESELKSLGLNHVANDSTALLEKKELLIKKMDKETKYLTQ</sequence>
<comment type="caution">
    <text evidence="2">Lacks conserved residue(s) required for the propagation of feature annotation.</text>
</comment>
<accession>F6H6I5</accession>
<dbReference type="PRINTS" id="PR00380">
    <property type="entry name" value="KINESINHEAVY"/>
</dbReference>
<evidence type="ECO:0000313" key="6">
    <source>
        <dbReference type="Proteomes" id="UP000009183"/>
    </source>
</evidence>
<dbReference type="GO" id="GO:0005524">
    <property type="term" value="F:ATP binding"/>
    <property type="evidence" value="ECO:0007669"/>
    <property type="project" value="InterPro"/>
</dbReference>
<evidence type="ECO:0000256" key="3">
    <source>
        <dbReference type="SAM" id="Coils"/>
    </source>
</evidence>
<dbReference type="GO" id="GO:0003777">
    <property type="term" value="F:microtubule motor activity"/>
    <property type="evidence" value="ECO:0007669"/>
    <property type="project" value="InterPro"/>
</dbReference>
<name>F6H6I5_VITVI</name>
<dbReference type="InterPro" id="IPR027417">
    <property type="entry name" value="P-loop_NTPase"/>
</dbReference>
<organism evidence="5 6">
    <name type="scientific">Vitis vinifera</name>
    <name type="common">Grape</name>
    <dbReference type="NCBI Taxonomy" id="29760"/>
    <lineage>
        <taxon>Eukaryota</taxon>
        <taxon>Viridiplantae</taxon>
        <taxon>Streptophyta</taxon>
        <taxon>Embryophyta</taxon>
        <taxon>Tracheophyta</taxon>
        <taxon>Spermatophyta</taxon>
        <taxon>Magnoliopsida</taxon>
        <taxon>eudicotyledons</taxon>
        <taxon>Gunneridae</taxon>
        <taxon>Pentapetalae</taxon>
        <taxon>rosids</taxon>
        <taxon>Vitales</taxon>
        <taxon>Vitaceae</taxon>
        <taxon>Viteae</taxon>
        <taxon>Vitis</taxon>
    </lineage>
</organism>
<dbReference type="Pfam" id="PF00225">
    <property type="entry name" value="Kinesin"/>
    <property type="match status" value="1"/>
</dbReference>
<dbReference type="InParanoid" id="F6H6I5"/>
<dbReference type="eggNOG" id="KOG0242">
    <property type="taxonomic scope" value="Eukaryota"/>
</dbReference>
<gene>
    <name evidence="5" type="ordered locus">VIT_16s0050g02080</name>
</gene>